<gene>
    <name evidence="1" type="ORF">B0A81_14180</name>
</gene>
<reference evidence="1 2" key="1">
    <citation type="submission" date="2016-11" db="EMBL/GenBank/DDBJ databases">
        <title>Whole genomes of Flavobacteriaceae.</title>
        <authorList>
            <person name="Stine C."/>
            <person name="Li C."/>
            <person name="Tadesse D."/>
        </authorList>
    </citation>
    <scope>NUCLEOTIDE SEQUENCE [LARGE SCALE GENOMIC DNA]</scope>
    <source>
        <strain evidence="1 2">CCUG 60112</strain>
    </source>
</reference>
<organism evidence="1 2">
    <name type="scientific">Flavobacterium plurextorum</name>
    <dbReference type="NCBI Taxonomy" id="1114867"/>
    <lineage>
        <taxon>Bacteria</taxon>
        <taxon>Pseudomonadati</taxon>
        <taxon>Bacteroidota</taxon>
        <taxon>Flavobacteriia</taxon>
        <taxon>Flavobacteriales</taxon>
        <taxon>Flavobacteriaceae</taxon>
        <taxon>Flavobacterium</taxon>
    </lineage>
</organism>
<sequence>MSVYPVLKTVLTNIPLLELLPLLISAGTITASTIKSNWTVLYWGTTVGAIKFSTVTTAVPNAEK</sequence>
<evidence type="ECO:0000313" key="1">
    <source>
        <dbReference type="EMBL" id="OXB05413.1"/>
    </source>
</evidence>
<evidence type="ECO:0000313" key="2">
    <source>
        <dbReference type="Proteomes" id="UP000198381"/>
    </source>
</evidence>
<protein>
    <submittedName>
        <fullName evidence="1">Uncharacterized protein</fullName>
    </submittedName>
</protein>
<name>A0ABX4CTE8_9FLAO</name>
<dbReference type="EMBL" id="MUHD01000027">
    <property type="protein sequence ID" value="OXB05413.1"/>
    <property type="molecule type" value="Genomic_DNA"/>
</dbReference>
<accession>A0ABX4CTE8</accession>
<keyword evidence="2" id="KW-1185">Reference proteome</keyword>
<comment type="caution">
    <text evidence="1">The sequence shown here is derived from an EMBL/GenBank/DDBJ whole genome shotgun (WGS) entry which is preliminary data.</text>
</comment>
<dbReference type="Proteomes" id="UP000198381">
    <property type="component" value="Unassembled WGS sequence"/>
</dbReference>
<proteinExistence type="predicted"/>